<reference evidence="4" key="1">
    <citation type="submission" date="2024-01" db="EMBL/GenBank/DDBJ databases">
        <title>The first autotrophic representatives of the genus Thermodesulfovibrio.</title>
        <authorList>
            <person name="Maltseva A.I."/>
            <person name="Elcheninov A.G."/>
            <person name="Kublanov I.V."/>
            <person name="Lebedinsky A.V."/>
            <person name="Frolov E.N."/>
        </authorList>
    </citation>
    <scope>NUCLEOTIDE SEQUENCE</scope>
    <source>
        <strain evidence="4">3907-1M</strain>
    </source>
</reference>
<protein>
    <recommendedName>
        <fullName evidence="3">Small ribosomal subunit protein bS16</fullName>
    </recommendedName>
</protein>
<gene>
    <name evidence="3 4" type="primary">rpsP</name>
    <name evidence="4" type="ORF">V4D30_03370</name>
</gene>
<dbReference type="RefSeq" id="WP_353684845.1">
    <property type="nucleotide sequence ID" value="NZ_CP144373.1"/>
</dbReference>
<dbReference type="InterPro" id="IPR023803">
    <property type="entry name" value="Ribosomal_bS16_dom_sf"/>
</dbReference>
<dbReference type="PANTHER" id="PTHR12919">
    <property type="entry name" value="30S RIBOSOMAL PROTEIN S16"/>
    <property type="match status" value="1"/>
</dbReference>
<dbReference type="NCBIfam" id="TIGR00002">
    <property type="entry name" value="S16"/>
    <property type="match status" value="1"/>
</dbReference>
<dbReference type="Pfam" id="PF00886">
    <property type="entry name" value="Ribosomal_S16"/>
    <property type="match status" value="1"/>
</dbReference>
<dbReference type="Gene3D" id="3.30.1320.10">
    <property type="match status" value="1"/>
</dbReference>
<dbReference type="AlphaFoldDB" id="A0AAU8GYM5"/>
<proteinExistence type="inferred from homology"/>
<accession>A0AAU8GYM5</accession>
<dbReference type="InterPro" id="IPR000307">
    <property type="entry name" value="Ribosomal_bS16"/>
</dbReference>
<dbReference type="SUPFAM" id="SSF54565">
    <property type="entry name" value="Ribosomal protein S16"/>
    <property type="match status" value="1"/>
</dbReference>
<dbReference type="GO" id="GO:0006412">
    <property type="term" value="P:translation"/>
    <property type="evidence" value="ECO:0007669"/>
    <property type="project" value="UniProtKB-UniRule"/>
</dbReference>
<name>A0AAU8GYM5_9BACT</name>
<keyword evidence="2 3" id="KW-0687">Ribonucleoprotein</keyword>
<organism evidence="4">
    <name type="scientific">Thermodesulfovibrio autotrophicus</name>
    <dbReference type="NCBI Taxonomy" id="3118333"/>
    <lineage>
        <taxon>Bacteria</taxon>
        <taxon>Pseudomonadati</taxon>
        <taxon>Nitrospirota</taxon>
        <taxon>Thermodesulfovibrionia</taxon>
        <taxon>Thermodesulfovibrionales</taxon>
        <taxon>Thermodesulfovibrionaceae</taxon>
        <taxon>Thermodesulfovibrio</taxon>
    </lineage>
</organism>
<dbReference type="EMBL" id="CP144373">
    <property type="protein sequence ID" value="XCH47322.1"/>
    <property type="molecule type" value="Genomic_DNA"/>
</dbReference>
<comment type="similarity">
    <text evidence="3">Belongs to the bacterial ribosomal protein bS16 family.</text>
</comment>
<evidence type="ECO:0000256" key="1">
    <source>
        <dbReference type="ARBA" id="ARBA00022980"/>
    </source>
</evidence>
<dbReference type="GO" id="GO:0003735">
    <property type="term" value="F:structural constituent of ribosome"/>
    <property type="evidence" value="ECO:0007669"/>
    <property type="project" value="InterPro"/>
</dbReference>
<evidence type="ECO:0000256" key="3">
    <source>
        <dbReference type="HAMAP-Rule" id="MF_00385"/>
    </source>
</evidence>
<dbReference type="HAMAP" id="MF_00385">
    <property type="entry name" value="Ribosomal_bS16"/>
    <property type="match status" value="1"/>
</dbReference>
<keyword evidence="1 3" id="KW-0689">Ribosomal protein</keyword>
<dbReference type="KEGG" id="taut:V4D30_03370"/>
<dbReference type="GO" id="GO:0005737">
    <property type="term" value="C:cytoplasm"/>
    <property type="evidence" value="ECO:0007669"/>
    <property type="project" value="UniProtKB-ARBA"/>
</dbReference>
<dbReference type="PANTHER" id="PTHR12919:SF20">
    <property type="entry name" value="SMALL RIBOSOMAL SUBUNIT PROTEIN BS16M"/>
    <property type="match status" value="1"/>
</dbReference>
<sequence>MQLVRIRLMRLGAKKKPFYRVVVADARARRNGPFIEILGTYNPKTDPAEINLNMDRVKYWLQKGAQPSDTVKKLIERVSA</sequence>
<evidence type="ECO:0000256" key="2">
    <source>
        <dbReference type="ARBA" id="ARBA00023274"/>
    </source>
</evidence>
<dbReference type="GO" id="GO:0015935">
    <property type="term" value="C:small ribosomal subunit"/>
    <property type="evidence" value="ECO:0007669"/>
    <property type="project" value="TreeGrafter"/>
</dbReference>
<evidence type="ECO:0000313" key="4">
    <source>
        <dbReference type="EMBL" id="XCH47322.1"/>
    </source>
</evidence>